<dbReference type="RefSeq" id="WP_136401697.1">
    <property type="nucleotide sequence ID" value="NZ_SSNZ01000001.1"/>
</dbReference>
<proteinExistence type="predicted"/>
<dbReference type="Proteomes" id="UP000307507">
    <property type="component" value="Unassembled WGS sequence"/>
</dbReference>
<name>A0A4S4A3Z3_9FLAO</name>
<organism evidence="1 2">
    <name type="scientific">Flavobacterium supellecticarium</name>
    <dbReference type="NCBI Taxonomy" id="2565924"/>
    <lineage>
        <taxon>Bacteria</taxon>
        <taxon>Pseudomonadati</taxon>
        <taxon>Bacteroidota</taxon>
        <taxon>Flavobacteriia</taxon>
        <taxon>Flavobacteriales</taxon>
        <taxon>Flavobacteriaceae</taxon>
        <taxon>Flavobacterium</taxon>
    </lineage>
</organism>
<dbReference type="AlphaFoldDB" id="A0A4S4A3Z3"/>
<evidence type="ECO:0000313" key="1">
    <source>
        <dbReference type="EMBL" id="THF53174.1"/>
    </source>
</evidence>
<sequence>MGHYKITEYGEYIHNSIASFNYDLKITDYDQNVKGICLNQDADNINLLSNFKSIETIKCFRITNDQINEFPLLSSVKYLMINCNDCSSLDFLIKFPNLIYLNIDGFDSLESLEGIKNLRHLEYLSLLNNKKLVHYDEIETLTTLNNLRIEGGVSSSYKVGNLNFLKNLNLFRLDLQNVSVNKNNLLLIANLKNLQKLGLAINFKVEEIAYLKGALPNAKCYDFEPYHIASDKYDNIMKCTVCNENMIKLTGKVKPQTICPKCDVDTLNSHLKTFNTSFEKGQKHIVV</sequence>
<keyword evidence="2" id="KW-1185">Reference proteome</keyword>
<dbReference type="OrthoDB" id="10020849at2"/>
<evidence type="ECO:0000313" key="2">
    <source>
        <dbReference type="Proteomes" id="UP000307507"/>
    </source>
</evidence>
<comment type="caution">
    <text evidence="1">The sequence shown here is derived from an EMBL/GenBank/DDBJ whole genome shotgun (WGS) entry which is preliminary data.</text>
</comment>
<evidence type="ECO:0008006" key="3">
    <source>
        <dbReference type="Google" id="ProtNLM"/>
    </source>
</evidence>
<reference evidence="1 2" key="1">
    <citation type="submission" date="2019-04" db="EMBL/GenBank/DDBJ databases">
        <title>Flavobacterium sp. nov. isolated from construction timber.</title>
        <authorList>
            <person name="Lin S.-Y."/>
            <person name="Chang C.-T."/>
            <person name="Young C.-C."/>
        </authorList>
    </citation>
    <scope>NUCLEOTIDE SEQUENCE [LARGE SCALE GENOMIC DNA]</scope>
    <source>
        <strain evidence="1 2">CC-CTC003</strain>
    </source>
</reference>
<dbReference type="InterPro" id="IPR032675">
    <property type="entry name" value="LRR_dom_sf"/>
</dbReference>
<dbReference type="EMBL" id="SSNZ01000001">
    <property type="protein sequence ID" value="THF53174.1"/>
    <property type="molecule type" value="Genomic_DNA"/>
</dbReference>
<accession>A0A4S4A3Z3</accession>
<dbReference type="Gene3D" id="3.80.10.10">
    <property type="entry name" value="Ribonuclease Inhibitor"/>
    <property type="match status" value="1"/>
</dbReference>
<protein>
    <recommendedName>
        <fullName evidence="3">Leucine-rich repeat domain-containing protein</fullName>
    </recommendedName>
</protein>
<dbReference type="SUPFAM" id="SSF52058">
    <property type="entry name" value="L domain-like"/>
    <property type="match status" value="1"/>
</dbReference>
<gene>
    <name evidence="1" type="ORF">E6C50_02940</name>
</gene>